<dbReference type="Gramene" id="Kaladp0043s0309.1.v1.1">
    <property type="protein sequence ID" value="Kaladp0043s0309.1.v1.1"/>
    <property type="gene ID" value="Kaladp0043s0309.v1.1"/>
</dbReference>
<keyword evidence="3 8" id="KW-0812">Transmembrane</keyword>
<feature type="transmembrane region" description="Helical" evidence="8">
    <location>
        <begin position="231"/>
        <end position="257"/>
    </location>
</feature>
<dbReference type="InterPro" id="IPR004667">
    <property type="entry name" value="ADP_ATP_car_bac_type"/>
</dbReference>
<feature type="region of interest" description="Disordered" evidence="9">
    <location>
        <begin position="592"/>
        <end position="612"/>
    </location>
</feature>
<protein>
    <recommendedName>
        <fullName evidence="8">ADP,ATP carrier protein</fullName>
    </recommendedName>
</protein>
<feature type="transmembrane region" description="Helical" evidence="8">
    <location>
        <begin position="533"/>
        <end position="560"/>
    </location>
</feature>
<feature type="compositionally biased region" description="Low complexity" evidence="9">
    <location>
        <begin position="594"/>
        <end position="612"/>
    </location>
</feature>
<dbReference type="Pfam" id="PF03219">
    <property type="entry name" value="TLC"/>
    <property type="match status" value="1"/>
</dbReference>
<keyword evidence="6 8" id="KW-1133">Transmembrane helix</keyword>
<dbReference type="AlphaFoldDB" id="A0A7N0TSA3"/>
<evidence type="ECO:0000256" key="4">
    <source>
        <dbReference type="ARBA" id="ARBA00022741"/>
    </source>
</evidence>
<evidence type="ECO:0000313" key="11">
    <source>
        <dbReference type="Proteomes" id="UP000594263"/>
    </source>
</evidence>
<dbReference type="GO" id="GO:0005471">
    <property type="term" value="F:ATP:ADP antiporter activity"/>
    <property type="evidence" value="ECO:0007669"/>
    <property type="project" value="InterPro"/>
</dbReference>
<evidence type="ECO:0000256" key="9">
    <source>
        <dbReference type="SAM" id="MobiDB-lite"/>
    </source>
</evidence>
<comment type="similarity">
    <text evidence="8">Belongs to the ADP/ATP translocase tlc family.</text>
</comment>
<dbReference type="OMA" id="RKVIWPI"/>
<feature type="transmembrane region" description="Helical" evidence="8">
    <location>
        <begin position="432"/>
        <end position="455"/>
    </location>
</feature>
<evidence type="ECO:0000256" key="6">
    <source>
        <dbReference type="ARBA" id="ARBA00022989"/>
    </source>
</evidence>
<dbReference type="EnsemblPlants" id="Kaladp0043s0309.1.v1.1">
    <property type="protein sequence ID" value="Kaladp0043s0309.1.v1.1"/>
    <property type="gene ID" value="Kaladp0043s0309.v1.1"/>
</dbReference>
<keyword evidence="7 8" id="KW-0472">Membrane</keyword>
<feature type="transmembrane region" description="Helical" evidence="8">
    <location>
        <begin position="112"/>
        <end position="129"/>
    </location>
</feature>
<keyword evidence="4 8" id="KW-0547">Nucleotide-binding</keyword>
<dbReference type="GO" id="GO:0005524">
    <property type="term" value="F:ATP binding"/>
    <property type="evidence" value="ECO:0007669"/>
    <property type="project" value="UniProtKB-KW"/>
</dbReference>
<evidence type="ECO:0000256" key="8">
    <source>
        <dbReference type="RuleBase" id="RU363121"/>
    </source>
</evidence>
<keyword evidence="2 8" id="KW-0813">Transport</keyword>
<evidence type="ECO:0000256" key="7">
    <source>
        <dbReference type="ARBA" id="ARBA00023136"/>
    </source>
</evidence>
<evidence type="ECO:0000256" key="3">
    <source>
        <dbReference type="ARBA" id="ARBA00022692"/>
    </source>
</evidence>
<feature type="transmembrane region" description="Helical" evidence="8">
    <location>
        <begin position="363"/>
        <end position="381"/>
    </location>
</feature>
<feature type="transmembrane region" description="Helical" evidence="8">
    <location>
        <begin position="269"/>
        <end position="291"/>
    </location>
</feature>
<evidence type="ECO:0000256" key="2">
    <source>
        <dbReference type="ARBA" id="ARBA00022448"/>
    </source>
</evidence>
<organism evidence="10 11">
    <name type="scientific">Kalanchoe fedtschenkoi</name>
    <name type="common">Lavender scallops</name>
    <name type="synonym">South American air plant</name>
    <dbReference type="NCBI Taxonomy" id="63787"/>
    <lineage>
        <taxon>Eukaryota</taxon>
        <taxon>Viridiplantae</taxon>
        <taxon>Streptophyta</taxon>
        <taxon>Embryophyta</taxon>
        <taxon>Tracheophyta</taxon>
        <taxon>Spermatophyta</taxon>
        <taxon>Magnoliopsida</taxon>
        <taxon>eudicotyledons</taxon>
        <taxon>Gunneridae</taxon>
        <taxon>Pentapetalae</taxon>
        <taxon>Saxifragales</taxon>
        <taxon>Crassulaceae</taxon>
        <taxon>Kalanchoe</taxon>
    </lineage>
</organism>
<feature type="transmembrane region" description="Helical" evidence="8">
    <location>
        <begin position="179"/>
        <end position="199"/>
    </location>
</feature>
<dbReference type="NCBIfam" id="TIGR00769">
    <property type="entry name" value="AAA"/>
    <property type="match status" value="1"/>
</dbReference>
<name>A0A7N0TSA3_KALFE</name>
<evidence type="ECO:0000313" key="10">
    <source>
        <dbReference type="EnsemblPlants" id="Kaladp0043s0309.1.v1.1"/>
    </source>
</evidence>
<feature type="transmembrane region" description="Helical" evidence="8">
    <location>
        <begin position="311"/>
        <end position="330"/>
    </location>
</feature>
<comment type="subcellular location">
    <subcellularLocation>
        <location evidence="1">Membrane</location>
        <topology evidence="1">Multi-pass membrane protein</topology>
    </subcellularLocation>
    <subcellularLocation>
        <location evidence="8">Plastid</location>
        <location evidence="8">Chloroplast membrane</location>
        <topology evidence="8">Multi-pass membrane protein</topology>
    </subcellularLocation>
</comment>
<accession>A0A7N0TSA3</accession>
<keyword evidence="11" id="KW-1185">Reference proteome</keyword>
<keyword evidence="8" id="KW-0150">Chloroplast</keyword>
<proteinExistence type="inferred from homology"/>
<evidence type="ECO:0000256" key="1">
    <source>
        <dbReference type="ARBA" id="ARBA00004141"/>
    </source>
</evidence>
<sequence>MASALQTRYLLSLPTKPKPTATYSSVQPQTLKNRLHVLKPRTPSGLFSSLGSRKPQVLFSNLPAGLSRNDRPLLICKAEAAAAAAPVPEDPAGGAVDSPKFMGVEIVTLKKIVPLGLMFFCILFNYTILRDTKDVLVVTAPGSSAEIIPFLKTWVNLPMAIGFMLLYTKLSNVLSKQALFYTVILPFIAFFGAFGFVFYPLSGYFHPTALADKLLAALGPRFLGPLAILRIWSFCLFYVMAELWGSVVVSVLFWGFANQITTVDEAKKFYPLFGLGANVALIFSGRTVKYFSNLRKNLGPGVDGWAVSLKGMMSIVVLMGFAICGCYWWVNTFVPLPTRSAKKKAKPQMGTMESLKFLMSSRYIRDLATLVVAYGISINLVEVTWKSKLKAQFPSPNEYSSFMGDFSTATGITTFTMMLVSQWIFNKYGWGVAAKITPTVLLVTGVAFFSLILFGGPLAPGLASIGMTPLLAAVYVGALQNIFSKSAKYSLFDPCKEMAYIPLDEETKVKGKAAIDVVCNPLGKSGGALIQQFMILTFGSLANSTPYLGGVLLVIVLVWLQAAKSLDAQFTALRREEELEKELERASVKIPVVSQSDSSSSLPETSSTPRNL</sequence>
<feature type="transmembrane region" description="Helical" evidence="8">
    <location>
        <begin position="401"/>
        <end position="420"/>
    </location>
</feature>
<dbReference type="PANTHER" id="PTHR31187:SF13">
    <property type="entry name" value="ADP,ATP CARRIER PROTEIN 1, CHLOROPLASTIC"/>
    <property type="match status" value="1"/>
</dbReference>
<dbReference type="PANTHER" id="PTHR31187">
    <property type="match status" value="1"/>
</dbReference>
<reference evidence="10" key="1">
    <citation type="submission" date="2021-01" db="UniProtKB">
        <authorList>
            <consortium name="EnsemblPlants"/>
        </authorList>
    </citation>
    <scope>IDENTIFICATION</scope>
</reference>
<feature type="transmembrane region" description="Helical" evidence="8">
    <location>
        <begin position="149"/>
        <end position="167"/>
    </location>
</feature>
<evidence type="ECO:0000256" key="5">
    <source>
        <dbReference type="ARBA" id="ARBA00022840"/>
    </source>
</evidence>
<dbReference type="Proteomes" id="UP000594263">
    <property type="component" value="Unplaced"/>
</dbReference>
<keyword evidence="8" id="KW-0934">Plastid</keyword>
<feature type="transmembrane region" description="Helical" evidence="8">
    <location>
        <begin position="461"/>
        <end position="483"/>
    </location>
</feature>
<dbReference type="GO" id="GO:0031969">
    <property type="term" value="C:chloroplast membrane"/>
    <property type="evidence" value="ECO:0007669"/>
    <property type="project" value="UniProtKB-SubCell"/>
</dbReference>
<keyword evidence="5 8" id="KW-0067">ATP-binding</keyword>